<comment type="caution">
    <text evidence="1">The sequence shown here is derived from an EMBL/GenBank/DDBJ whole genome shotgun (WGS) entry which is preliminary data.</text>
</comment>
<dbReference type="Proteomes" id="UP000527355">
    <property type="component" value="Unassembled WGS sequence"/>
</dbReference>
<evidence type="ECO:0000313" key="1">
    <source>
        <dbReference type="EMBL" id="KAF6336977.1"/>
    </source>
</evidence>
<reference evidence="1 2" key="1">
    <citation type="journal article" date="2020" name="Nature">
        <title>Six reference-quality genomes reveal evolution of bat adaptations.</title>
        <authorList>
            <person name="Jebb D."/>
            <person name="Huang Z."/>
            <person name="Pippel M."/>
            <person name="Hughes G.M."/>
            <person name="Lavrichenko K."/>
            <person name="Devanna P."/>
            <person name="Winkler S."/>
            <person name="Jermiin L.S."/>
            <person name="Skirmuntt E.C."/>
            <person name="Katzourakis A."/>
            <person name="Burkitt-Gray L."/>
            <person name="Ray D.A."/>
            <person name="Sullivan K.A.M."/>
            <person name="Roscito J.G."/>
            <person name="Kirilenko B.M."/>
            <person name="Davalos L.M."/>
            <person name="Corthals A.P."/>
            <person name="Power M.L."/>
            <person name="Jones G."/>
            <person name="Ransome R.D."/>
            <person name="Dechmann D.K.N."/>
            <person name="Locatelli A.G."/>
            <person name="Puechmaille S.J."/>
            <person name="Fedrigo O."/>
            <person name="Jarvis E.D."/>
            <person name="Hiller M."/>
            <person name="Vernes S.C."/>
            <person name="Myers E.W."/>
            <person name="Teeling E.C."/>
        </authorList>
    </citation>
    <scope>NUCLEOTIDE SEQUENCE [LARGE SCALE GENOMIC DNA]</scope>
    <source>
        <strain evidence="1">MMyoMyo1</strain>
        <tissue evidence="1">Flight muscle</tissue>
    </source>
</reference>
<gene>
    <name evidence="1" type="ORF">mMyoMyo1_012159</name>
</gene>
<sequence>MWCQRLCVSNKLPGDRMGLICRHCVTAFRWSPLSAVLYPTAHKPAHTVLSAHEPSQDPGALAGLVSPASAHCPRAAACSRKGGRKPAEARPWTLMPQVAPPMGLGPPGEQSLRRPPIMHQAAPEAARTDFLRREGKGNPCAGGRLLAKTVSWEQASERGPCL</sequence>
<evidence type="ECO:0000313" key="2">
    <source>
        <dbReference type="Proteomes" id="UP000527355"/>
    </source>
</evidence>
<proteinExistence type="predicted"/>
<protein>
    <submittedName>
        <fullName evidence="1">Uncharacterized protein</fullName>
    </submittedName>
</protein>
<dbReference type="AlphaFoldDB" id="A0A7J7WHU1"/>
<name>A0A7J7WHU1_MYOMY</name>
<dbReference type="EMBL" id="JABWUV010000008">
    <property type="protein sequence ID" value="KAF6336977.1"/>
    <property type="molecule type" value="Genomic_DNA"/>
</dbReference>
<accession>A0A7J7WHU1</accession>
<organism evidence="1 2">
    <name type="scientific">Myotis myotis</name>
    <name type="common">Greater mouse-eared bat</name>
    <name type="synonym">Vespertilio myotis</name>
    <dbReference type="NCBI Taxonomy" id="51298"/>
    <lineage>
        <taxon>Eukaryota</taxon>
        <taxon>Metazoa</taxon>
        <taxon>Chordata</taxon>
        <taxon>Craniata</taxon>
        <taxon>Vertebrata</taxon>
        <taxon>Euteleostomi</taxon>
        <taxon>Mammalia</taxon>
        <taxon>Eutheria</taxon>
        <taxon>Laurasiatheria</taxon>
        <taxon>Chiroptera</taxon>
        <taxon>Yangochiroptera</taxon>
        <taxon>Vespertilionidae</taxon>
        <taxon>Myotis</taxon>
    </lineage>
</organism>
<keyword evidence="2" id="KW-1185">Reference proteome</keyword>